<organism evidence="1">
    <name type="scientific">Rhizophora mucronata</name>
    <name type="common">Asiatic mangrove</name>
    <dbReference type="NCBI Taxonomy" id="61149"/>
    <lineage>
        <taxon>Eukaryota</taxon>
        <taxon>Viridiplantae</taxon>
        <taxon>Streptophyta</taxon>
        <taxon>Embryophyta</taxon>
        <taxon>Tracheophyta</taxon>
        <taxon>Spermatophyta</taxon>
        <taxon>Magnoliopsida</taxon>
        <taxon>eudicotyledons</taxon>
        <taxon>Gunneridae</taxon>
        <taxon>Pentapetalae</taxon>
        <taxon>rosids</taxon>
        <taxon>fabids</taxon>
        <taxon>Malpighiales</taxon>
        <taxon>Rhizophoraceae</taxon>
        <taxon>Rhizophora</taxon>
    </lineage>
</organism>
<accession>A0A2P2MY46</accession>
<dbReference type="AlphaFoldDB" id="A0A2P2MY46"/>
<reference evidence="1" key="1">
    <citation type="submission" date="2018-02" db="EMBL/GenBank/DDBJ databases">
        <title>Rhizophora mucronata_Transcriptome.</title>
        <authorList>
            <person name="Meera S.P."/>
            <person name="Sreeshan A."/>
            <person name="Augustine A."/>
        </authorList>
    </citation>
    <scope>NUCLEOTIDE SEQUENCE</scope>
    <source>
        <tissue evidence="1">Leaf</tissue>
    </source>
</reference>
<sequence length="60" mass="6737">MGIIDPETFPLLGFSSPSQGLWRKTVHSSNGVKVSRSKIERVVQTNHLSFLLTNEKQRAL</sequence>
<evidence type="ECO:0000313" key="1">
    <source>
        <dbReference type="EMBL" id="MBX35136.1"/>
    </source>
</evidence>
<protein>
    <submittedName>
        <fullName evidence="1">Uncharacterized protein</fullName>
    </submittedName>
</protein>
<dbReference type="EMBL" id="GGEC01054652">
    <property type="protein sequence ID" value="MBX35136.1"/>
    <property type="molecule type" value="Transcribed_RNA"/>
</dbReference>
<proteinExistence type="predicted"/>
<name>A0A2P2MY46_RHIMU</name>